<dbReference type="InterPro" id="IPR052217">
    <property type="entry name" value="Mito/Peroxisomal_Carrier"/>
</dbReference>
<dbReference type="Proteomes" id="UP001150538">
    <property type="component" value="Unassembled WGS sequence"/>
</dbReference>
<evidence type="ECO:0000256" key="5">
    <source>
        <dbReference type="ARBA" id="ARBA00022737"/>
    </source>
</evidence>
<dbReference type="GO" id="GO:0015217">
    <property type="term" value="F:ADP transmembrane transporter activity"/>
    <property type="evidence" value="ECO:0007669"/>
    <property type="project" value="TreeGrafter"/>
</dbReference>
<dbReference type="PANTHER" id="PTHR45939">
    <property type="entry name" value="PEROXISOMAL MEMBRANE PROTEIN PMP34-RELATED"/>
    <property type="match status" value="1"/>
</dbReference>
<organism evidence="11 12">
    <name type="scientific">Mycoemilia scoparia</name>
    <dbReference type="NCBI Taxonomy" id="417184"/>
    <lineage>
        <taxon>Eukaryota</taxon>
        <taxon>Fungi</taxon>
        <taxon>Fungi incertae sedis</taxon>
        <taxon>Zoopagomycota</taxon>
        <taxon>Kickxellomycotina</taxon>
        <taxon>Kickxellomycetes</taxon>
        <taxon>Kickxellales</taxon>
        <taxon>Kickxellaceae</taxon>
        <taxon>Mycoemilia</taxon>
    </lineage>
</organism>
<dbReference type="EMBL" id="JANBPU010000023">
    <property type="protein sequence ID" value="KAJ1919677.1"/>
    <property type="molecule type" value="Genomic_DNA"/>
</dbReference>
<keyword evidence="4 8" id="KW-0812">Transmembrane</keyword>
<dbReference type="Pfam" id="PF00153">
    <property type="entry name" value="Mito_carr"/>
    <property type="match status" value="3"/>
</dbReference>
<dbReference type="InterPro" id="IPR018108">
    <property type="entry name" value="MCP_transmembrane"/>
</dbReference>
<dbReference type="Gene3D" id="1.50.40.10">
    <property type="entry name" value="Mitochondrial carrier domain"/>
    <property type="match status" value="1"/>
</dbReference>
<feature type="repeat" description="Solcar" evidence="8">
    <location>
        <begin position="214"/>
        <end position="309"/>
    </location>
</feature>
<evidence type="ECO:0000256" key="10">
    <source>
        <dbReference type="SAM" id="Phobius"/>
    </source>
</evidence>
<dbReference type="AlphaFoldDB" id="A0A9W8DPW9"/>
<keyword evidence="3 9" id="KW-0813">Transport</keyword>
<keyword evidence="12" id="KW-1185">Reference proteome</keyword>
<dbReference type="GO" id="GO:0016020">
    <property type="term" value="C:membrane"/>
    <property type="evidence" value="ECO:0007669"/>
    <property type="project" value="UniProtKB-SubCell"/>
</dbReference>
<evidence type="ECO:0000256" key="6">
    <source>
        <dbReference type="ARBA" id="ARBA00022989"/>
    </source>
</evidence>
<comment type="similarity">
    <text evidence="2 9">Belongs to the mitochondrial carrier (TC 2.A.29) family.</text>
</comment>
<feature type="repeat" description="Solcar" evidence="8">
    <location>
        <begin position="9"/>
        <end position="102"/>
    </location>
</feature>
<evidence type="ECO:0000256" key="3">
    <source>
        <dbReference type="ARBA" id="ARBA00022448"/>
    </source>
</evidence>
<evidence type="ECO:0008006" key="13">
    <source>
        <dbReference type="Google" id="ProtNLM"/>
    </source>
</evidence>
<accession>A0A9W8DPW9</accession>
<evidence type="ECO:0000313" key="11">
    <source>
        <dbReference type="EMBL" id="KAJ1919677.1"/>
    </source>
</evidence>
<evidence type="ECO:0000256" key="8">
    <source>
        <dbReference type="PROSITE-ProRule" id="PRU00282"/>
    </source>
</evidence>
<proteinExistence type="inferred from homology"/>
<feature type="transmembrane region" description="Helical" evidence="10">
    <location>
        <begin position="12"/>
        <end position="32"/>
    </location>
</feature>
<evidence type="ECO:0000256" key="9">
    <source>
        <dbReference type="RuleBase" id="RU000488"/>
    </source>
</evidence>
<gene>
    <name evidence="11" type="ORF">H4219_001818</name>
</gene>
<feature type="repeat" description="Solcar" evidence="8">
    <location>
        <begin position="115"/>
        <end position="199"/>
    </location>
</feature>
<dbReference type="OrthoDB" id="446044at2759"/>
<dbReference type="PANTHER" id="PTHR45939:SF1">
    <property type="entry name" value="MITOCHONDRIAL THIAMINE PYROPHOSPHATE CARRIER 1-RELATED"/>
    <property type="match status" value="1"/>
</dbReference>
<evidence type="ECO:0000256" key="1">
    <source>
        <dbReference type="ARBA" id="ARBA00004141"/>
    </source>
</evidence>
<evidence type="ECO:0000313" key="12">
    <source>
        <dbReference type="Proteomes" id="UP001150538"/>
    </source>
</evidence>
<evidence type="ECO:0000256" key="4">
    <source>
        <dbReference type="ARBA" id="ARBA00022692"/>
    </source>
</evidence>
<keyword evidence="7 8" id="KW-0472">Membrane</keyword>
<dbReference type="InterPro" id="IPR023395">
    <property type="entry name" value="MCP_dom_sf"/>
</dbReference>
<comment type="caution">
    <text evidence="11">The sequence shown here is derived from an EMBL/GenBank/DDBJ whole genome shotgun (WGS) entry which is preliminary data.</text>
</comment>
<name>A0A9W8DPW9_9FUNG</name>
<reference evidence="11" key="1">
    <citation type="submission" date="2022-07" db="EMBL/GenBank/DDBJ databases">
        <title>Phylogenomic reconstructions and comparative analyses of Kickxellomycotina fungi.</title>
        <authorList>
            <person name="Reynolds N.K."/>
            <person name="Stajich J.E."/>
            <person name="Barry K."/>
            <person name="Grigoriev I.V."/>
            <person name="Crous P."/>
            <person name="Smith M.E."/>
        </authorList>
    </citation>
    <scope>NUCLEOTIDE SEQUENCE</scope>
    <source>
        <strain evidence="11">NBRC 100468</strain>
    </source>
</reference>
<dbReference type="PROSITE" id="PS50920">
    <property type="entry name" value="SOLCAR"/>
    <property type="match status" value="3"/>
</dbReference>
<keyword evidence="6 10" id="KW-1133">Transmembrane helix</keyword>
<evidence type="ECO:0000256" key="2">
    <source>
        <dbReference type="ARBA" id="ARBA00006375"/>
    </source>
</evidence>
<evidence type="ECO:0000256" key="7">
    <source>
        <dbReference type="ARBA" id="ARBA00023136"/>
    </source>
</evidence>
<feature type="transmembrane region" description="Helical" evidence="10">
    <location>
        <begin position="121"/>
        <end position="142"/>
    </location>
</feature>
<dbReference type="SUPFAM" id="SSF103506">
    <property type="entry name" value="Mitochondrial carrier"/>
    <property type="match status" value="1"/>
</dbReference>
<keyword evidence="5" id="KW-0677">Repeat</keyword>
<sequence length="322" mass="35238">MAGQSKLSLSPFGHATSGAASSVIALLLIYPLDTIKTRLQVQTKKSHRPSPYGLLSSLANELSSILSEEGVEGLYAGLGSNLLNQMVTGFSYFFCHSLLHSRYYKSRGLRPNTRLSTATELVLGAVAGMLSQIFTLPVSVIATRQQTDAPSERKSIAQTTESIIQEDGILGLWRGFKPSMLLCVNPAITYGVFERLKSAVLDKRSANSKKATYLTSGEAFVIAAISKTLATVITYPYIMAKVRLQWKPSKQVVEECGGDVVYKSTMDVLGKTWNKSGIAGLYQGMQLQIFKAVLTQALLLMLKERLNLHTAMLFNAFKKLSR</sequence>
<comment type="subcellular location">
    <subcellularLocation>
        <location evidence="1">Membrane</location>
        <topology evidence="1">Multi-pass membrane protein</topology>
    </subcellularLocation>
</comment>
<protein>
    <recommendedName>
        <fullName evidence="13">Mitochondrial carrier</fullName>
    </recommendedName>
</protein>